<reference evidence="2" key="1">
    <citation type="journal article" date="2019" name="Int. J. Syst. Evol. Microbiol.">
        <title>The Global Catalogue of Microorganisms (GCM) 10K type strain sequencing project: providing services to taxonomists for standard genome sequencing and annotation.</title>
        <authorList>
            <consortium name="The Broad Institute Genomics Platform"/>
            <consortium name="The Broad Institute Genome Sequencing Center for Infectious Disease"/>
            <person name="Wu L."/>
            <person name="Ma J."/>
        </authorList>
    </citation>
    <scope>NUCLEOTIDE SEQUENCE [LARGE SCALE GENOMIC DNA]</scope>
    <source>
        <strain evidence="2">JCM 18409</strain>
    </source>
</reference>
<name>A0ABP9ICA5_9ACTN</name>
<gene>
    <name evidence="1" type="ORF">GCM10023335_01580</name>
</gene>
<protein>
    <submittedName>
        <fullName evidence="1">Uncharacterized protein</fullName>
    </submittedName>
</protein>
<evidence type="ECO:0000313" key="1">
    <source>
        <dbReference type="EMBL" id="GAA4993644.1"/>
    </source>
</evidence>
<accession>A0ABP9ICA5</accession>
<comment type="caution">
    <text evidence="1">The sequence shown here is derived from an EMBL/GenBank/DDBJ whole genome shotgun (WGS) entry which is preliminary data.</text>
</comment>
<evidence type="ECO:0000313" key="2">
    <source>
        <dbReference type="Proteomes" id="UP001501759"/>
    </source>
</evidence>
<dbReference type="EMBL" id="BAABKB010000001">
    <property type="protein sequence ID" value="GAA4993644.1"/>
    <property type="molecule type" value="Genomic_DNA"/>
</dbReference>
<sequence>MIPEFDVDISLDHDMETLRTGLSAEDVARGFTDHHEYECLGLPSWEEAAECLKEEATFLERADKSEAPDGVEAILHELQDADDVGYAELMAYTFCWNDVGVAGLSLALSAARIATFYSCSSGLGVSHHADYPTVGAVPDPERASLLARLAEQNGCGVDQVYGRWYIYARSIKDMHGLGKAVLAARDTFDALPRPSWTDGLAELLEELADE</sequence>
<dbReference type="RefSeq" id="WP_345639721.1">
    <property type="nucleotide sequence ID" value="NZ_BAABKB010000001.1"/>
</dbReference>
<keyword evidence="2" id="KW-1185">Reference proteome</keyword>
<organism evidence="1 2">
    <name type="scientific">Streptomyces siamensis</name>
    <dbReference type="NCBI Taxonomy" id="1274986"/>
    <lineage>
        <taxon>Bacteria</taxon>
        <taxon>Bacillati</taxon>
        <taxon>Actinomycetota</taxon>
        <taxon>Actinomycetes</taxon>
        <taxon>Kitasatosporales</taxon>
        <taxon>Streptomycetaceae</taxon>
        <taxon>Streptomyces</taxon>
    </lineage>
</organism>
<dbReference type="Proteomes" id="UP001501759">
    <property type="component" value="Unassembled WGS sequence"/>
</dbReference>
<proteinExistence type="predicted"/>